<feature type="domain" description="AB hydrolase-1" evidence="2">
    <location>
        <begin position="32"/>
        <end position="309"/>
    </location>
</feature>
<protein>
    <submittedName>
        <fullName evidence="3">Alpha/beta hydrolase</fullName>
    </submittedName>
</protein>
<dbReference type="InterPro" id="IPR000073">
    <property type="entry name" value="AB_hydrolase_1"/>
</dbReference>
<keyword evidence="3" id="KW-0614">Plasmid</keyword>
<evidence type="ECO:0000313" key="4">
    <source>
        <dbReference type="Proteomes" id="UP000229081"/>
    </source>
</evidence>
<keyword evidence="1 3" id="KW-0378">Hydrolase</keyword>
<organism evidence="3 4">
    <name type="scientific">Sphingomonas psychrotolerans</name>
    <dbReference type="NCBI Taxonomy" id="1327635"/>
    <lineage>
        <taxon>Bacteria</taxon>
        <taxon>Pseudomonadati</taxon>
        <taxon>Pseudomonadota</taxon>
        <taxon>Alphaproteobacteria</taxon>
        <taxon>Sphingomonadales</taxon>
        <taxon>Sphingomonadaceae</taxon>
        <taxon>Sphingomonas</taxon>
    </lineage>
</organism>
<reference evidence="3 4" key="1">
    <citation type="submission" date="2017-11" db="EMBL/GenBank/DDBJ databases">
        <title>Complete genome sequence of Sphingomonas sp. Strain Cra20, a psychrotolerant potential plant growth promoting rhizobacteria.</title>
        <authorList>
            <person name="Luo Y."/>
        </authorList>
    </citation>
    <scope>NUCLEOTIDE SEQUENCE [LARGE SCALE GENOMIC DNA]</scope>
    <source>
        <strain evidence="3 4">Cra20</strain>
        <plasmid evidence="3 4">unnamed</plasmid>
    </source>
</reference>
<evidence type="ECO:0000313" key="3">
    <source>
        <dbReference type="EMBL" id="ATY34876.1"/>
    </source>
</evidence>
<dbReference type="SUPFAM" id="SSF53474">
    <property type="entry name" value="alpha/beta-Hydrolases"/>
    <property type="match status" value="1"/>
</dbReference>
<dbReference type="InterPro" id="IPR029058">
    <property type="entry name" value="AB_hydrolase_fold"/>
</dbReference>
<keyword evidence="4" id="KW-1185">Reference proteome</keyword>
<evidence type="ECO:0000259" key="2">
    <source>
        <dbReference type="Pfam" id="PF00561"/>
    </source>
</evidence>
<dbReference type="EMBL" id="CP024924">
    <property type="protein sequence ID" value="ATY34876.1"/>
    <property type="molecule type" value="Genomic_DNA"/>
</dbReference>
<dbReference type="Proteomes" id="UP000229081">
    <property type="component" value="Plasmid unnamed"/>
</dbReference>
<name>A0A2K8MQ18_9SPHN</name>
<dbReference type="OrthoDB" id="9804723at2"/>
<accession>A0A2K8MQ18</accession>
<dbReference type="PANTHER" id="PTHR43329">
    <property type="entry name" value="EPOXIDE HYDROLASE"/>
    <property type="match status" value="1"/>
</dbReference>
<dbReference type="InterPro" id="IPR000639">
    <property type="entry name" value="Epox_hydrolase-like"/>
</dbReference>
<proteinExistence type="predicted"/>
<dbReference type="Gene3D" id="3.40.50.1820">
    <property type="entry name" value="alpha/beta hydrolase"/>
    <property type="match status" value="1"/>
</dbReference>
<dbReference type="RefSeq" id="WP_100284662.1">
    <property type="nucleotide sequence ID" value="NZ_CP024924.1"/>
</dbReference>
<geneLocation type="plasmid" evidence="3 4">
    <name>unnamed</name>
</geneLocation>
<dbReference type="Pfam" id="PF00561">
    <property type="entry name" value="Abhydrolase_1"/>
    <property type="match status" value="1"/>
</dbReference>
<evidence type="ECO:0000256" key="1">
    <source>
        <dbReference type="ARBA" id="ARBA00022801"/>
    </source>
</evidence>
<dbReference type="KEGG" id="sphc:CVN68_22445"/>
<gene>
    <name evidence="3" type="ORF">CVN68_22445</name>
</gene>
<dbReference type="GO" id="GO:0016787">
    <property type="term" value="F:hydrolase activity"/>
    <property type="evidence" value="ECO:0007669"/>
    <property type="project" value="UniProtKB-KW"/>
</dbReference>
<dbReference type="AlphaFoldDB" id="A0A2K8MQ18"/>
<sequence>MSDQADDYPHVRRMRVMANGEPFHVLDQGEGPAVLFCHGFPDTAETWRSQMRAVAAAGFRAIALDMRGFGQSYAPEDFRNYTSLHVTGDLIGVLDALEIDSAVIVGHDWGADYAQRACIMRPDRFHALVSLSIPFSPRGDTSLWEDLRARGLGERYYAFGLSEPEADARLLPASNTIRSVLYWLSASPPPGERWDPIDPAKGMLRPPLVEIPTWADPDYVAHSISAFERTGFHGGLNYYRVLQETFGLTAAFKNVTIAQPSLYIWGGADGLCRFFHPEPPAVSDLSPVWPGLVDVVELDGVGHWVQHEAAERVNEEIVRFLAREVCDVAR</sequence>
<dbReference type="PRINTS" id="PR00412">
    <property type="entry name" value="EPOXHYDRLASE"/>
</dbReference>